<name>A0AA40ACQ9_9PEZI</name>
<evidence type="ECO:0000256" key="1">
    <source>
        <dbReference type="SAM" id="SignalP"/>
    </source>
</evidence>
<accession>A0AA40ACQ9</accession>
<organism evidence="2 3">
    <name type="scientific">Lasiosphaeria miniovina</name>
    <dbReference type="NCBI Taxonomy" id="1954250"/>
    <lineage>
        <taxon>Eukaryota</taxon>
        <taxon>Fungi</taxon>
        <taxon>Dikarya</taxon>
        <taxon>Ascomycota</taxon>
        <taxon>Pezizomycotina</taxon>
        <taxon>Sordariomycetes</taxon>
        <taxon>Sordariomycetidae</taxon>
        <taxon>Sordariales</taxon>
        <taxon>Lasiosphaeriaceae</taxon>
        <taxon>Lasiosphaeria</taxon>
    </lineage>
</organism>
<keyword evidence="3" id="KW-1185">Reference proteome</keyword>
<dbReference type="InterPro" id="IPR021986">
    <property type="entry name" value="Spherulin4"/>
</dbReference>
<dbReference type="AlphaFoldDB" id="A0AA40ACQ9"/>
<dbReference type="Pfam" id="PF12138">
    <property type="entry name" value="Spherulin4"/>
    <property type="match status" value="1"/>
</dbReference>
<dbReference type="PANTHER" id="PTHR35040">
    <property type="match status" value="1"/>
</dbReference>
<protein>
    <submittedName>
        <fullName evidence="2">Spherulation-specific family 4-domain-containing protein</fullName>
    </submittedName>
</protein>
<proteinExistence type="predicted"/>
<comment type="caution">
    <text evidence="2">The sequence shown here is derived from an EMBL/GenBank/DDBJ whole genome shotgun (WGS) entry which is preliminary data.</text>
</comment>
<keyword evidence="1" id="KW-0732">Signal</keyword>
<evidence type="ECO:0000313" key="2">
    <source>
        <dbReference type="EMBL" id="KAK0713349.1"/>
    </source>
</evidence>
<feature type="chain" id="PRO_5041367631" evidence="1">
    <location>
        <begin position="17"/>
        <end position="307"/>
    </location>
</feature>
<dbReference type="RefSeq" id="XP_060294672.1">
    <property type="nucleotide sequence ID" value="XM_060445684.1"/>
</dbReference>
<dbReference type="Proteomes" id="UP001172101">
    <property type="component" value="Unassembled WGS sequence"/>
</dbReference>
<dbReference type="GeneID" id="85328954"/>
<evidence type="ECO:0000313" key="3">
    <source>
        <dbReference type="Proteomes" id="UP001172101"/>
    </source>
</evidence>
<dbReference type="PANTHER" id="PTHR35040:SF9">
    <property type="entry name" value="4-LIKE CELL SURFACE PROTEIN, PUTATIVE (AFU_ORTHOLOGUE AFUA_4G14080)-RELATED"/>
    <property type="match status" value="1"/>
</dbReference>
<reference evidence="2" key="1">
    <citation type="submission" date="2023-06" db="EMBL/GenBank/DDBJ databases">
        <title>Genome-scale phylogeny and comparative genomics of the fungal order Sordariales.</title>
        <authorList>
            <consortium name="Lawrence Berkeley National Laboratory"/>
            <person name="Hensen N."/>
            <person name="Bonometti L."/>
            <person name="Westerberg I."/>
            <person name="Brannstrom I.O."/>
            <person name="Guillou S."/>
            <person name="Cros-Aarteil S."/>
            <person name="Calhoun S."/>
            <person name="Haridas S."/>
            <person name="Kuo A."/>
            <person name="Mondo S."/>
            <person name="Pangilinan J."/>
            <person name="Riley R."/>
            <person name="LaButti K."/>
            <person name="Andreopoulos B."/>
            <person name="Lipzen A."/>
            <person name="Chen C."/>
            <person name="Yanf M."/>
            <person name="Daum C."/>
            <person name="Ng V."/>
            <person name="Clum A."/>
            <person name="Steindorff A."/>
            <person name="Ohm R."/>
            <person name="Martin F."/>
            <person name="Silar P."/>
            <person name="Natvig D."/>
            <person name="Lalanne C."/>
            <person name="Gautier V."/>
            <person name="Ament-velasquez S.L."/>
            <person name="Kruys A."/>
            <person name="Hutchinson M.I."/>
            <person name="Powell A.J."/>
            <person name="Barry K."/>
            <person name="Miller A.N."/>
            <person name="Grigoriev I.V."/>
            <person name="Debuchy R."/>
            <person name="Gladieux P."/>
            <person name="Thoren M.H."/>
            <person name="Johannesson H."/>
        </authorList>
    </citation>
    <scope>NUCLEOTIDE SEQUENCE</scope>
    <source>
        <strain evidence="2">SMH2392-1A</strain>
    </source>
</reference>
<feature type="signal peptide" evidence="1">
    <location>
        <begin position="1"/>
        <end position="16"/>
    </location>
</feature>
<sequence>MKWLLTAALAVSSAAATDLIVPLYQYPLDNGAVWQPIYDALTSNQNLITKIIVNPDSGPGGPANGINDGWYKTGAQNLASHANAQLFGYVHTSIDGGLTRCSAPYETVVANITRWSDWVAAGVAIQGIFIDEAPASTANDCVAYMRNLTEFIRTDTSLRFPGRLVIYNPGGTGDLRPFYDLKPTLILALETCFVAASTDPNYDGCSGTYERYDHAGFGSSIDTVLLPSIGAANAPATAVVVHGFHGSNGDPANLVADANTLAGVIQAAVARNIGAVFFNTAWYQKFSDAPATIGAVASLLRAANAAA</sequence>
<dbReference type="EMBL" id="JAUIRO010000005">
    <property type="protein sequence ID" value="KAK0713349.1"/>
    <property type="molecule type" value="Genomic_DNA"/>
</dbReference>
<gene>
    <name evidence="2" type="ORF">B0T26DRAFT_753466</name>
</gene>